<name>A0A367ZT33_9BACT</name>
<dbReference type="EMBL" id="QOQW01000004">
    <property type="protein sequence ID" value="RCK80869.1"/>
    <property type="molecule type" value="Genomic_DNA"/>
</dbReference>
<dbReference type="Pfam" id="PF00884">
    <property type="entry name" value="Sulfatase"/>
    <property type="match status" value="1"/>
</dbReference>
<proteinExistence type="inferred from homology"/>
<protein>
    <submittedName>
        <fullName evidence="4">Putative hydrolase</fullName>
    </submittedName>
</protein>
<reference evidence="4 5" key="1">
    <citation type="submission" date="2018-05" db="EMBL/GenBank/DDBJ databases">
        <title>A metagenomic window into the 2 km-deep terrestrial subsurface aquifer revealed taxonomically and functionally diverse microbial community comprising novel uncultured bacterial lineages.</title>
        <authorList>
            <person name="Kadnikov V.V."/>
            <person name="Mardanov A.V."/>
            <person name="Beletsky A.V."/>
            <person name="Banks D."/>
            <person name="Pimenov N.V."/>
            <person name="Frank Y.A."/>
            <person name="Karnachuk O.V."/>
            <person name="Ravin N.V."/>
        </authorList>
    </citation>
    <scope>NUCLEOTIDE SEQUENCE [LARGE SCALE GENOMIC DNA]</scope>
    <source>
        <strain evidence="4">BY5</strain>
    </source>
</reference>
<dbReference type="InterPro" id="IPR050738">
    <property type="entry name" value="Sulfatase"/>
</dbReference>
<evidence type="ECO:0000256" key="1">
    <source>
        <dbReference type="ARBA" id="ARBA00008779"/>
    </source>
</evidence>
<gene>
    <name evidence="4" type="ORF">OZSIB_2757</name>
</gene>
<dbReference type="PANTHER" id="PTHR42693:SF33">
    <property type="entry name" value="ARYLSULFATASE"/>
    <property type="match status" value="1"/>
</dbReference>
<dbReference type="InterPro" id="IPR017850">
    <property type="entry name" value="Alkaline_phosphatase_core_sf"/>
</dbReference>
<organism evidence="4 5">
    <name type="scientific">Candidatus Ozemobacter sibiricus</name>
    <dbReference type="NCBI Taxonomy" id="2268124"/>
    <lineage>
        <taxon>Bacteria</taxon>
        <taxon>Candidatus Ozemobacteria</taxon>
        <taxon>Candidatus Ozemobacterales</taxon>
        <taxon>Candidatus Ozemobacteraceae</taxon>
        <taxon>Candidatus Ozemobacter</taxon>
    </lineage>
</organism>
<sequence>MSPPVSLGAAPRPSWAVYLGFHWLTTWLLVAELVRLTAPTEFLWLPESFIWTEGRTLLMALFAGLAGLLVVWPDGVRLASRAGPPVALALAMAINLVWVHSLAWWVIITAGLLAWGGWVAQLAAGQGRPLVMVGSILVQHALLAFLYLDSRFFAATNAHLSLTHVWFLQFRGVFAAAGIPPATLQILQRTAAGYVVLTGLLGYLLRDRLPAPDRASLRLGLVAILLGSHIGQFERLAGVIPLPAYLNFRLQFGTGLVPQLSRYRHPEFRRAWSDLPVLDPPSYYRSGQFTWRSSTESAVHKARGDFALASTRPHLVWLLVESWRADALAGGMPFLAERAASGLWLRWHQAQANSTPAAVTALFHGCLPVDYLFQAHRLGEVAFFRFLRDSGYACHLVQGNPPGDGLEGLDRLFAGFTIHPPGASASDWPALTMAALDAIPPLLATASTPTLAIAYLYHTHFDYRYPADFERFRPALPEGTEVLSLSPTPETVTGIVNRYKNALAFLDDRLERFFQQLEASGVASRTWVVLVGDHGESLGDAGFFAHATGPHISQFHVPCLIFGPGLTPQAIDRPTQHVDLIPTLANLLGIEATGLVGQDVRVGSRRAVLSFDFSADRRLIVRSPARMSLFDLDGRGRLEWVVTMRNDFALDEPLVRAYLATDPAPLAELIRQDARWLRELLQPPS</sequence>
<keyword evidence="2" id="KW-0472">Membrane</keyword>
<dbReference type="Proteomes" id="UP000252355">
    <property type="component" value="Unassembled WGS sequence"/>
</dbReference>
<feature type="transmembrane region" description="Helical" evidence="2">
    <location>
        <begin position="105"/>
        <end position="124"/>
    </location>
</feature>
<keyword evidence="2" id="KW-1133">Transmembrane helix</keyword>
<comment type="caution">
    <text evidence="4">The sequence shown here is derived from an EMBL/GenBank/DDBJ whole genome shotgun (WGS) entry which is preliminary data.</text>
</comment>
<dbReference type="AlphaFoldDB" id="A0A367ZT33"/>
<evidence type="ECO:0000256" key="2">
    <source>
        <dbReference type="SAM" id="Phobius"/>
    </source>
</evidence>
<feature type="domain" description="Sulfatase N-terminal" evidence="3">
    <location>
        <begin position="313"/>
        <end position="590"/>
    </location>
</feature>
<evidence type="ECO:0000259" key="3">
    <source>
        <dbReference type="Pfam" id="PF00884"/>
    </source>
</evidence>
<dbReference type="SUPFAM" id="SSF53649">
    <property type="entry name" value="Alkaline phosphatase-like"/>
    <property type="match status" value="1"/>
</dbReference>
<dbReference type="InterPro" id="IPR000917">
    <property type="entry name" value="Sulfatase_N"/>
</dbReference>
<feature type="transmembrane region" description="Helical" evidence="2">
    <location>
        <begin position="55"/>
        <end position="72"/>
    </location>
</feature>
<dbReference type="Gene3D" id="3.40.720.10">
    <property type="entry name" value="Alkaline Phosphatase, subunit A"/>
    <property type="match status" value="1"/>
</dbReference>
<feature type="transmembrane region" description="Helical" evidence="2">
    <location>
        <begin position="15"/>
        <end position="34"/>
    </location>
</feature>
<dbReference type="PANTHER" id="PTHR42693">
    <property type="entry name" value="ARYLSULFATASE FAMILY MEMBER"/>
    <property type="match status" value="1"/>
</dbReference>
<dbReference type="GO" id="GO:0004065">
    <property type="term" value="F:arylsulfatase activity"/>
    <property type="evidence" value="ECO:0007669"/>
    <property type="project" value="TreeGrafter"/>
</dbReference>
<accession>A0A367ZT33</accession>
<keyword evidence="2" id="KW-0812">Transmembrane</keyword>
<feature type="transmembrane region" description="Helical" evidence="2">
    <location>
        <begin position="130"/>
        <end position="148"/>
    </location>
</feature>
<keyword evidence="4" id="KW-0378">Hydrolase</keyword>
<evidence type="ECO:0000313" key="5">
    <source>
        <dbReference type="Proteomes" id="UP000252355"/>
    </source>
</evidence>
<evidence type="ECO:0000313" key="4">
    <source>
        <dbReference type="EMBL" id="RCK80869.1"/>
    </source>
</evidence>
<comment type="similarity">
    <text evidence="1">Belongs to the sulfatase family.</text>
</comment>